<dbReference type="EMBL" id="JBBBOO010000006">
    <property type="protein sequence ID" value="MEI7064070.1"/>
    <property type="molecule type" value="Genomic_DNA"/>
</dbReference>
<protein>
    <recommendedName>
        <fullName evidence="3">GIY-YIG domain-containing protein</fullName>
    </recommendedName>
</protein>
<evidence type="ECO:0008006" key="3">
    <source>
        <dbReference type="Google" id="ProtNLM"/>
    </source>
</evidence>
<keyword evidence="2" id="KW-1185">Reference proteome</keyword>
<accession>A0ABU8JKU3</accession>
<dbReference type="RefSeq" id="WP_336680546.1">
    <property type="nucleotide sequence ID" value="NZ_JBBBOO010000006.1"/>
</dbReference>
<dbReference type="Proteomes" id="UP001359469">
    <property type="component" value="Unassembled WGS sequence"/>
</dbReference>
<sequence>MLEKTKFQPWINLTKRQDIAEKHLPGVYMIAMGETAPADCHITDESIIYIGETTRQTLSKRIHQFAVSAFNEKPGHSGGNTFRKNNKEVFGDVPETMLWVSVCPIQIDSICASAYIRYLERRQILKFVRAHGKLPRCNSK</sequence>
<organism evidence="1 2">
    <name type="scientific">Dickeya chrysanthemi</name>
    <name type="common">Pectobacterium chrysanthemi</name>
    <name type="synonym">Erwinia chrysanthemi</name>
    <dbReference type="NCBI Taxonomy" id="556"/>
    <lineage>
        <taxon>Bacteria</taxon>
        <taxon>Pseudomonadati</taxon>
        <taxon>Pseudomonadota</taxon>
        <taxon>Gammaproteobacteria</taxon>
        <taxon>Enterobacterales</taxon>
        <taxon>Pectobacteriaceae</taxon>
        <taxon>Dickeya</taxon>
    </lineage>
</organism>
<proteinExistence type="predicted"/>
<reference evidence="1 2" key="1">
    <citation type="submission" date="2024-03" db="EMBL/GenBank/DDBJ databases">
        <title>Analysis of soft rot Pectobacteriaceae population diversity in US potato growing regions between 2016 and 2022.</title>
        <authorList>
            <person name="Ma X."/>
            <person name="Zhang X."/>
            <person name="Stodghill P."/>
            <person name="Rioux R."/>
            <person name="Babler B."/>
            <person name="Shrestha S."/>
            <person name="Babler B."/>
            <person name="Rivedal H."/>
            <person name="Frost K."/>
            <person name="Hao J."/>
            <person name="Secor G."/>
            <person name="Swingle B."/>
        </authorList>
    </citation>
    <scope>NUCLEOTIDE SEQUENCE [LARGE SCALE GENOMIC DNA]</scope>
    <source>
        <strain evidence="1 2">SR64</strain>
    </source>
</reference>
<evidence type="ECO:0000313" key="2">
    <source>
        <dbReference type="Proteomes" id="UP001359469"/>
    </source>
</evidence>
<gene>
    <name evidence="1" type="ORF">WCU84_10410</name>
</gene>
<comment type="caution">
    <text evidence="1">The sequence shown here is derived from an EMBL/GenBank/DDBJ whole genome shotgun (WGS) entry which is preliminary data.</text>
</comment>
<name>A0ABU8JKU3_DICCH</name>
<evidence type="ECO:0000313" key="1">
    <source>
        <dbReference type="EMBL" id="MEI7064070.1"/>
    </source>
</evidence>